<dbReference type="AlphaFoldDB" id="A0AAF6AX79"/>
<gene>
    <name evidence="1" type="ORF">Mp_3g03960</name>
</gene>
<dbReference type="EMBL" id="AP019868">
    <property type="protein sequence ID" value="BBN04363.1"/>
    <property type="molecule type" value="Genomic_DNA"/>
</dbReference>
<proteinExistence type="predicted"/>
<organism evidence="1 2">
    <name type="scientific">Marchantia polymorpha subsp. ruderalis</name>
    <dbReference type="NCBI Taxonomy" id="1480154"/>
    <lineage>
        <taxon>Eukaryota</taxon>
        <taxon>Viridiplantae</taxon>
        <taxon>Streptophyta</taxon>
        <taxon>Embryophyta</taxon>
        <taxon>Marchantiophyta</taxon>
        <taxon>Marchantiopsida</taxon>
        <taxon>Marchantiidae</taxon>
        <taxon>Marchantiales</taxon>
        <taxon>Marchantiaceae</taxon>
        <taxon>Marchantia</taxon>
    </lineage>
</organism>
<accession>A0AAF6AX79</accession>
<evidence type="ECO:0000313" key="2">
    <source>
        <dbReference type="Proteomes" id="UP001162541"/>
    </source>
</evidence>
<dbReference type="Proteomes" id="UP001162541">
    <property type="component" value="Chromosome 3"/>
</dbReference>
<evidence type="ECO:0000313" key="1">
    <source>
        <dbReference type="EMBL" id="BBN04363.1"/>
    </source>
</evidence>
<name>A0AAF6AX79_MARPO</name>
<protein>
    <submittedName>
        <fullName evidence="1">Uncharacterized protein</fullName>
    </submittedName>
</protein>
<reference evidence="2" key="1">
    <citation type="journal article" date="2020" name="Curr. Biol.">
        <title>Chromatin organization in early land plants reveals an ancestral association between H3K27me3, transposons, and constitutive heterochromatin.</title>
        <authorList>
            <person name="Montgomery S.A."/>
            <person name="Tanizawa Y."/>
            <person name="Galik B."/>
            <person name="Wang N."/>
            <person name="Ito T."/>
            <person name="Mochizuki T."/>
            <person name="Akimcheva S."/>
            <person name="Bowman J.L."/>
            <person name="Cognat V."/>
            <person name="Marechal-Drouard L."/>
            <person name="Ekker H."/>
            <person name="Hong S.F."/>
            <person name="Kohchi T."/>
            <person name="Lin S.S."/>
            <person name="Liu L.D."/>
            <person name="Nakamura Y."/>
            <person name="Valeeva L.R."/>
            <person name="Shakirov E.V."/>
            <person name="Shippen D.E."/>
            <person name="Wei W.L."/>
            <person name="Yagura M."/>
            <person name="Yamaoka S."/>
            <person name="Yamato K.T."/>
            <person name="Liu C."/>
            <person name="Berger F."/>
        </authorList>
    </citation>
    <scope>NUCLEOTIDE SEQUENCE [LARGE SCALE GENOMIC DNA]</scope>
    <source>
        <strain evidence="2">Tak-1</strain>
    </source>
</reference>
<sequence>MDHTSPLSLSYFNPCLARRIGLAKAVLDFFARPRILLLHQHHQQQQNHQHDKIDFPSLGWIIVPDDAEDEEEEEQQQQQEQEWTLLPSRFILLRADSDSESESELRHSSGRPKFLFHANKAHGGPPGVENKLARAIRECQITSTCMSRTTRQVERKWVPQCASIGQPHVDLKF</sequence>